<proteinExistence type="predicted"/>
<dbReference type="Proteomes" id="UP001163687">
    <property type="component" value="Chromosome"/>
</dbReference>
<dbReference type="InterPro" id="IPR051929">
    <property type="entry name" value="VirAsm_ModProt"/>
</dbReference>
<keyword evidence="5" id="KW-0482">Metalloprotease</keyword>
<dbReference type="SUPFAM" id="SSF102712">
    <property type="entry name" value="JAB1/MPN domain"/>
    <property type="match status" value="1"/>
</dbReference>
<dbReference type="PROSITE" id="PS50249">
    <property type="entry name" value="MPN"/>
    <property type="match status" value="1"/>
</dbReference>
<evidence type="ECO:0000256" key="4">
    <source>
        <dbReference type="ARBA" id="ARBA00022833"/>
    </source>
</evidence>
<dbReference type="GO" id="GO:0008235">
    <property type="term" value="F:metalloexopeptidase activity"/>
    <property type="evidence" value="ECO:0007669"/>
    <property type="project" value="TreeGrafter"/>
</dbReference>
<organism evidence="7 8">
    <name type="scientific">Caldinitratiruptor microaerophilus</name>
    <dbReference type="NCBI Taxonomy" id="671077"/>
    <lineage>
        <taxon>Bacteria</taxon>
        <taxon>Bacillati</taxon>
        <taxon>Bacillota</taxon>
        <taxon>Clostridia</taxon>
        <taxon>Eubacteriales</taxon>
        <taxon>Symbiobacteriaceae</taxon>
        <taxon>Caldinitratiruptor</taxon>
    </lineage>
</organism>
<keyword evidence="8" id="KW-1185">Reference proteome</keyword>
<dbReference type="PANTHER" id="PTHR34858">
    <property type="entry name" value="CYSO-CYSTEINE PEPTIDASE"/>
    <property type="match status" value="1"/>
</dbReference>
<dbReference type="GO" id="GO:0006508">
    <property type="term" value="P:proteolysis"/>
    <property type="evidence" value="ECO:0007669"/>
    <property type="project" value="UniProtKB-KW"/>
</dbReference>
<dbReference type="Gene3D" id="3.40.140.10">
    <property type="entry name" value="Cytidine Deaminase, domain 2"/>
    <property type="match status" value="1"/>
</dbReference>
<sequence>MDTLLAIPRRLYDLVLAHCLAERPHEAVGFLTGRQGVVRRAVAVRNAHPDPVRRFRVDPVDALVALRPVEAGDEEWIALYHSHPDSVAYPSPRDLALAEVWQARGPAGGPAFLFIVSLASHPPDARAYRLAAGRDPAPVPYRKLDLPDGEWLDLR</sequence>
<dbReference type="RefSeq" id="WP_264841506.1">
    <property type="nucleotide sequence ID" value="NZ_AP025628.1"/>
</dbReference>
<dbReference type="InterPro" id="IPR028090">
    <property type="entry name" value="JAB_dom_prok"/>
</dbReference>
<evidence type="ECO:0000256" key="2">
    <source>
        <dbReference type="ARBA" id="ARBA00022723"/>
    </source>
</evidence>
<dbReference type="CDD" id="cd08070">
    <property type="entry name" value="MPN_like"/>
    <property type="match status" value="1"/>
</dbReference>
<keyword evidence="3" id="KW-0378">Hydrolase</keyword>
<dbReference type="EMBL" id="AP025628">
    <property type="protein sequence ID" value="BDG60811.1"/>
    <property type="molecule type" value="Genomic_DNA"/>
</dbReference>
<dbReference type="KEGG" id="cmic:caldi_19010"/>
<dbReference type="InterPro" id="IPR037518">
    <property type="entry name" value="MPN"/>
</dbReference>
<keyword evidence="1" id="KW-0645">Protease</keyword>
<dbReference type="PANTHER" id="PTHR34858:SF1">
    <property type="entry name" value="CYSO-CYSTEINE PEPTIDASE"/>
    <property type="match status" value="1"/>
</dbReference>
<keyword evidence="2" id="KW-0479">Metal-binding</keyword>
<accession>A0AA35G669</accession>
<evidence type="ECO:0000313" key="7">
    <source>
        <dbReference type="EMBL" id="BDG60811.1"/>
    </source>
</evidence>
<evidence type="ECO:0000256" key="5">
    <source>
        <dbReference type="ARBA" id="ARBA00023049"/>
    </source>
</evidence>
<dbReference type="GO" id="GO:0008270">
    <property type="term" value="F:zinc ion binding"/>
    <property type="evidence" value="ECO:0007669"/>
    <property type="project" value="TreeGrafter"/>
</dbReference>
<dbReference type="Pfam" id="PF14464">
    <property type="entry name" value="Prok-JAB"/>
    <property type="match status" value="1"/>
</dbReference>
<evidence type="ECO:0000256" key="3">
    <source>
        <dbReference type="ARBA" id="ARBA00022801"/>
    </source>
</evidence>
<evidence type="ECO:0000313" key="8">
    <source>
        <dbReference type="Proteomes" id="UP001163687"/>
    </source>
</evidence>
<protein>
    <recommendedName>
        <fullName evidence="6">MPN domain-containing protein</fullName>
    </recommendedName>
</protein>
<evidence type="ECO:0000256" key="1">
    <source>
        <dbReference type="ARBA" id="ARBA00022670"/>
    </source>
</evidence>
<reference evidence="7" key="1">
    <citation type="submission" date="2022-03" db="EMBL/GenBank/DDBJ databases">
        <title>Complete genome sequence of Caldinitratiruptor microaerophilus.</title>
        <authorList>
            <person name="Mukaiyama R."/>
            <person name="Nishiyama T."/>
            <person name="Ueda K."/>
        </authorList>
    </citation>
    <scope>NUCLEOTIDE SEQUENCE</scope>
    <source>
        <strain evidence="7">JCM 16183</strain>
    </source>
</reference>
<gene>
    <name evidence="7" type="ORF">caldi_19010</name>
</gene>
<keyword evidence="4" id="KW-0862">Zinc</keyword>
<evidence type="ECO:0000259" key="6">
    <source>
        <dbReference type="PROSITE" id="PS50249"/>
    </source>
</evidence>
<dbReference type="AlphaFoldDB" id="A0AA35G669"/>
<feature type="domain" description="MPN" evidence="6">
    <location>
        <begin position="5"/>
        <end position="134"/>
    </location>
</feature>
<name>A0AA35G669_9FIRM</name>